<keyword evidence="4" id="KW-0862">Zinc</keyword>
<sequence length="54" mass="6709">CQEGGWSYNWSFHLLFYEWLHSREKPYTYLECRKGLNWSSHLICHQKIHGRERP</sequence>
<dbReference type="InterPro" id="IPR013087">
    <property type="entry name" value="Znf_C2H2_type"/>
</dbReference>
<keyword evidence="1" id="KW-0479">Metal-binding</keyword>
<dbReference type="GO" id="GO:0008270">
    <property type="term" value="F:zinc ion binding"/>
    <property type="evidence" value="ECO:0007669"/>
    <property type="project" value="UniProtKB-KW"/>
</dbReference>
<keyword evidence="2" id="KW-0677">Repeat</keyword>
<feature type="domain" description="C2H2-type" evidence="6">
    <location>
        <begin position="27"/>
        <end position="54"/>
    </location>
</feature>
<dbReference type="Gene3D" id="3.30.160.60">
    <property type="entry name" value="Classic Zinc Finger"/>
    <property type="match status" value="1"/>
</dbReference>
<dbReference type="AlphaFoldDB" id="A0A7L2MCU8"/>
<dbReference type="FunFam" id="3.30.160.60:FF:000005">
    <property type="entry name" value="Zinc finger protein 14 homolog"/>
    <property type="match status" value="1"/>
</dbReference>
<evidence type="ECO:0000256" key="1">
    <source>
        <dbReference type="ARBA" id="ARBA00022723"/>
    </source>
</evidence>
<dbReference type="EMBL" id="VWYO01000919">
    <property type="protein sequence ID" value="NXR57760.1"/>
    <property type="molecule type" value="Genomic_DNA"/>
</dbReference>
<dbReference type="SUPFAM" id="SSF57667">
    <property type="entry name" value="beta-beta-alpha zinc fingers"/>
    <property type="match status" value="1"/>
</dbReference>
<feature type="non-terminal residue" evidence="7">
    <location>
        <position position="1"/>
    </location>
</feature>
<organism evidence="7 8">
    <name type="scientific">Rhadina sibilatrix</name>
    <dbReference type="NCBI Taxonomy" id="2585818"/>
    <lineage>
        <taxon>Eukaryota</taxon>
        <taxon>Metazoa</taxon>
        <taxon>Chordata</taxon>
        <taxon>Craniata</taxon>
        <taxon>Vertebrata</taxon>
        <taxon>Euteleostomi</taxon>
        <taxon>Archelosauria</taxon>
        <taxon>Archosauria</taxon>
        <taxon>Dinosauria</taxon>
        <taxon>Saurischia</taxon>
        <taxon>Theropoda</taxon>
        <taxon>Coelurosauria</taxon>
        <taxon>Aves</taxon>
        <taxon>Neognathae</taxon>
        <taxon>Neoaves</taxon>
        <taxon>Telluraves</taxon>
        <taxon>Australaves</taxon>
        <taxon>Passeriformes</taxon>
        <taxon>Sylvioidea</taxon>
        <taxon>Phylloscopidae</taxon>
        <taxon>Rhadina</taxon>
    </lineage>
</organism>
<gene>
    <name evidence="7" type="primary">Znf257</name>
    <name evidence="7" type="ORF">RHASIB_R00918</name>
</gene>
<evidence type="ECO:0000259" key="6">
    <source>
        <dbReference type="PROSITE" id="PS50157"/>
    </source>
</evidence>
<dbReference type="Proteomes" id="UP000587697">
    <property type="component" value="Unassembled WGS sequence"/>
</dbReference>
<protein>
    <submittedName>
        <fullName evidence="7">ZN257 protein</fullName>
    </submittedName>
</protein>
<evidence type="ECO:0000256" key="4">
    <source>
        <dbReference type="ARBA" id="ARBA00022833"/>
    </source>
</evidence>
<accession>A0A7L2MCU8</accession>
<proteinExistence type="predicted"/>
<name>A0A7L2MCU8_9PASS</name>
<evidence type="ECO:0000256" key="5">
    <source>
        <dbReference type="PROSITE-ProRule" id="PRU00042"/>
    </source>
</evidence>
<dbReference type="PROSITE" id="PS50157">
    <property type="entry name" value="ZINC_FINGER_C2H2_2"/>
    <property type="match status" value="1"/>
</dbReference>
<evidence type="ECO:0000313" key="8">
    <source>
        <dbReference type="Proteomes" id="UP000587697"/>
    </source>
</evidence>
<reference evidence="7 8" key="1">
    <citation type="submission" date="2019-09" db="EMBL/GenBank/DDBJ databases">
        <title>Bird 10,000 Genomes (B10K) Project - Family phase.</title>
        <authorList>
            <person name="Zhang G."/>
        </authorList>
    </citation>
    <scope>NUCLEOTIDE SEQUENCE [LARGE SCALE GENOMIC DNA]</scope>
    <source>
        <strain evidence="7">B10K-DU-002-26</strain>
        <tissue evidence="7">Muscle</tissue>
    </source>
</reference>
<dbReference type="InterPro" id="IPR036236">
    <property type="entry name" value="Znf_C2H2_sf"/>
</dbReference>
<comment type="caution">
    <text evidence="7">The sequence shown here is derived from an EMBL/GenBank/DDBJ whole genome shotgun (WGS) entry which is preliminary data.</text>
</comment>
<feature type="non-terminal residue" evidence="7">
    <location>
        <position position="54"/>
    </location>
</feature>
<evidence type="ECO:0000313" key="7">
    <source>
        <dbReference type="EMBL" id="NXR57760.1"/>
    </source>
</evidence>
<keyword evidence="8" id="KW-1185">Reference proteome</keyword>
<evidence type="ECO:0000256" key="2">
    <source>
        <dbReference type="ARBA" id="ARBA00022737"/>
    </source>
</evidence>
<evidence type="ECO:0000256" key="3">
    <source>
        <dbReference type="ARBA" id="ARBA00022771"/>
    </source>
</evidence>
<keyword evidence="3 5" id="KW-0863">Zinc-finger</keyword>